<evidence type="ECO:0000313" key="1">
    <source>
        <dbReference type="EMBL" id="KFD48140.1"/>
    </source>
</evidence>
<keyword evidence="3" id="KW-1185">Reference proteome</keyword>
<sequence length="69" mass="7892">MKELLVELIPAFKNIAKELALTIYVLKCGDIHQASFELFHFMLRDLLKKDHESKIATLNVLVPARQSAK</sequence>
<gene>
    <name evidence="1" type="ORF">M513_10978</name>
    <name evidence="2" type="ORF">M514_10978</name>
</gene>
<dbReference type="Proteomes" id="UP000030758">
    <property type="component" value="Unassembled WGS sequence"/>
</dbReference>
<evidence type="ECO:0000313" key="2">
    <source>
        <dbReference type="EMBL" id="KFD61740.1"/>
    </source>
</evidence>
<dbReference type="AlphaFoldDB" id="A0A085LT44"/>
<evidence type="ECO:0000313" key="3">
    <source>
        <dbReference type="Proteomes" id="UP000030764"/>
    </source>
</evidence>
<accession>A0A085LT44</accession>
<protein>
    <submittedName>
        <fullName evidence="1">Uncharacterized protein</fullName>
    </submittedName>
</protein>
<proteinExistence type="predicted"/>
<name>A0A085LT44_9BILA</name>
<reference evidence="1 3" key="1">
    <citation type="journal article" date="2014" name="Nat. Genet.">
        <title>Genome and transcriptome of the porcine whipworm Trichuris suis.</title>
        <authorList>
            <person name="Jex A.R."/>
            <person name="Nejsum P."/>
            <person name="Schwarz E.M."/>
            <person name="Hu L."/>
            <person name="Young N.D."/>
            <person name="Hall R.S."/>
            <person name="Korhonen P.K."/>
            <person name="Liao S."/>
            <person name="Thamsborg S."/>
            <person name="Xia J."/>
            <person name="Xu P."/>
            <person name="Wang S."/>
            <person name="Scheerlinck J.P."/>
            <person name="Hofmann A."/>
            <person name="Sternberg P.W."/>
            <person name="Wang J."/>
            <person name="Gasser R.B."/>
        </authorList>
    </citation>
    <scope>NUCLEOTIDE SEQUENCE [LARGE SCALE GENOMIC DNA]</scope>
    <source>
        <strain evidence="2">DCEP-RM93F</strain>
        <strain evidence="1">DCEP-RM93M</strain>
    </source>
</reference>
<dbReference type="EMBL" id="KL367613">
    <property type="protein sequence ID" value="KFD61740.1"/>
    <property type="molecule type" value="Genomic_DNA"/>
</dbReference>
<dbReference type="Proteomes" id="UP000030764">
    <property type="component" value="Unassembled WGS sequence"/>
</dbReference>
<organism evidence="1 3">
    <name type="scientific">Trichuris suis</name>
    <name type="common">pig whipworm</name>
    <dbReference type="NCBI Taxonomy" id="68888"/>
    <lineage>
        <taxon>Eukaryota</taxon>
        <taxon>Metazoa</taxon>
        <taxon>Ecdysozoa</taxon>
        <taxon>Nematoda</taxon>
        <taxon>Enoplea</taxon>
        <taxon>Dorylaimia</taxon>
        <taxon>Trichinellida</taxon>
        <taxon>Trichuridae</taxon>
        <taxon>Trichuris</taxon>
    </lineage>
</organism>
<dbReference type="EMBL" id="KL363302">
    <property type="protein sequence ID" value="KFD48140.1"/>
    <property type="molecule type" value="Genomic_DNA"/>
</dbReference>